<protein>
    <submittedName>
        <fullName evidence="1">Uncharacterized protein</fullName>
    </submittedName>
</protein>
<evidence type="ECO:0000313" key="1">
    <source>
        <dbReference type="EMBL" id="SOB58740.1"/>
    </source>
</evidence>
<sequence>MLHLSIKDSQPTNASCIRQQSLQPTVRNLIHFAESNGTGLTQYTNIIIHFLMAHNVHIGSKFWYGLDHANFSGKGTPEIAITSGTFFYTPPKQKAHPSGCAF</sequence>
<gene>
    <name evidence="1" type="ORF">DPRO_1840</name>
</gene>
<keyword evidence="2" id="KW-1185">Reference proteome</keyword>
<accession>A0A2C8F9B7</accession>
<name>A0A2C8F9B7_9BACT</name>
<organism evidence="1 2">
    <name type="scientific">Pseudodesulfovibrio profundus</name>
    <dbReference type="NCBI Taxonomy" id="57320"/>
    <lineage>
        <taxon>Bacteria</taxon>
        <taxon>Pseudomonadati</taxon>
        <taxon>Thermodesulfobacteriota</taxon>
        <taxon>Desulfovibrionia</taxon>
        <taxon>Desulfovibrionales</taxon>
        <taxon>Desulfovibrionaceae</taxon>
    </lineage>
</organism>
<reference evidence="2" key="1">
    <citation type="submission" date="2017-09" db="EMBL/GenBank/DDBJ databases">
        <authorList>
            <person name="Regsiter A."/>
            <person name="William W."/>
        </authorList>
    </citation>
    <scope>NUCLEOTIDE SEQUENCE [LARGE SCALE GENOMIC DNA]</scope>
    <source>
        <strain evidence="2">500-1</strain>
    </source>
</reference>
<dbReference type="AlphaFoldDB" id="A0A2C8F9B7"/>
<evidence type="ECO:0000313" key="2">
    <source>
        <dbReference type="Proteomes" id="UP000219215"/>
    </source>
</evidence>
<dbReference type="KEGG" id="pprf:DPRO_1840"/>
<proteinExistence type="predicted"/>
<dbReference type="EMBL" id="LT907975">
    <property type="protein sequence ID" value="SOB58740.1"/>
    <property type="molecule type" value="Genomic_DNA"/>
</dbReference>
<dbReference type="Proteomes" id="UP000219215">
    <property type="component" value="Chromosome DPRO"/>
</dbReference>